<evidence type="ECO:0000313" key="4">
    <source>
        <dbReference type="Proteomes" id="UP001498398"/>
    </source>
</evidence>
<feature type="compositionally biased region" description="Acidic residues" evidence="2">
    <location>
        <begin position="110"/>
        <end position="121"/>
    </location>
</feature>
<feature type="compositionally biased region" description="Polar residues" evidence="2">
    <location>
        <begin position="98"/>
        <end position="109"/>
    </location>
</feature>
<feature type="coiled-coil region" evidence="1">
    <location>
        <begin position="183"/>
        <end position="264"/>
    </location>
</feature>
<keyword evidence="1" id="KW-0175">Coiled coil</keyword>
<feature type="compositionally biased region" description="Low complexity" evidence="2">
    <location>
        <begin position="423"/>
        <end position="439"/>
    </location>
</feature>
<dbReference type="EMBL" id="JBANRG010000001">
    <property type="protein sequence ID" value="KAK7472097.1"/>
    <property type="molecule type" value="Genomic_DNA"/>
</dbReference>
<evidence type="ECO:0000256" key="1">
    <source>
        <dbReference type="SAM" id="Coils"/>
    </source>
</evidence>
<protein>
    <submittedName>
        <fullName evidence="3">Uncharacterized protein</fullName>
    </submittedName>
</protein>
<reference evidence="3 4" key="1">
    <citation type="submission" date="2024-01" db="EMBL/GenBank/DDBJ databases">
        <title>A draft genome for the cacao thread blight pathogen Marasmiellus scandens.</title>
        <authorList>
            <person name="Baruah I.K."/>
            <person name="Leung J."/>
            <person name="Bukari Y."/>
            <person name="Amoako-Attah I."/>
            <person name="Meinhardt L.W."/>
            <person name="Bailey B.A."/>
            <person name="Cohen S.P."/>
        </authorList>
    </citation>
    <scope>NUCLEOTIDE SEQUENCE [LARGE SCALE GENOMIC DNA]</scope>
    <source>
        <strain evidence="3 4">GH-19</strain>
    </source>
</reference>
<organism evidence="3 4">
    <name type="scientific">Marasmiellus scandens</name>
    <dbReference type="NCBI Taxonomy" id="2682957"/>
    <lineage>
        <taxon>Eukaryota</taxon>
        <taxon>Fungi</taxon>
        <taxon>Dikarya</taxon>
        <taxon>Basidiomycota</taxon>
        <taxon>Agaricomycotina</taxon>
        <taxon>Agaricomycetes</taxon>
        <taxon>Agaricomycetidae</taxon>
        <taxon>Agaricales</taxon>
        <taxon>Marasmiineae</taxon>
        <taxon>Omphalotaceae</taxon>
        <taxon>Marasmiellus</taxon>
    </lineage>
</organism>
<feature type="region of interest" description="Disordered" evidence="2">
    <location>
        <begin position="412"/>
        <end position="452"/>
    </location>
</feature>
<name>A0ABR1K7D6_9AGAR</name>
<dbReference type="Proteomes" id="UP001498398">
    <property type="component" value="Unassembled WGS sequence"/>
</dbReference>
<evidence type="ECO:0000256" key="2">
    <source>
        <dbReference type="SAM" id="MobiDB-lite"/>
    </source>
</evidence>
<keyword evidence="4" id="KW-1185">Reference proteome</keyword>
<gene>
    <name evidence="3" type="ORF">VKT23_000216</name>
</gene>
<sequence length="754" mass="85676">MFTIGRAATGFVKDYLAAPNARSGSPAPVSSPPPKATLPNSRIPVNDTDFPDSPVSETSDHSFVEADPRGLHASGARNGTNLGDDGSDISEHLRAPTSRPSTSAGLTESVTDDLDDLDSDDFPGARGSRPAPNAETRAKLETHSHYPPLLTTGLQHHRPQSFQSVERWRAFVKNDDISEWSVVRSSKKEIAELYRLQEEYEAKLQEKDATIEKERTTWEWVQKDLVERQKQEMDAMKQRLEAELSNLRNDLRKTQSLLDAGNDELQMARDILRQNGADDTVQSAAIDAGIQRLKSGYEIRLLAKDRAIDELKRTHQRERQESAEAQRAAEMKLKLKEETWQEEKQVLLTERDQQRKAFGYATQSNTNLIDKLREDMSKTEALLDTRNKELEKSQSQLKKIQQKWKELQDKNRREISEDADQWRQSSANSRGRASSSASSENPRPGQNLTRIPHTFSFSPILSGNVTYEDVKRLLESLNSEIFQFAAQFTDDIDELRSTRPNTELIEGERVDALKEMSNILGSNIVQYLNSEVEREDFDAVSQCALQAILLHWCKRIINMWAWSKEVSNALKEIYEGMHTTGNPDAARRWKAATRAQSRTKWEGEWNMVMERVSNSVLKFLVLITRGRPISADNKERKRQLAHQKISSILEIAFQINKATGEHITSADYEVFCPRPGDKFDIRNMVDDNEQPVIGKFQTDEPTRQEIVCTCHLGLRRVVRETSSSHAKQQVAVVSKARVLLASALTDWEDNLKRV</sequence>
<evidence type="ECO:0000313" key="3">
    <source>
        <dbReference type="EMBL" id="KAK7472097.1"/>
    </source>
</evidence>
<comment type="caution">
    <text evidence="3">The sequence shown here is derived from an EMBL/GenBank/DDBJ whole genome shotgun (WGS) entry which is preliminary data.</text>
</comment>
<proteinExistence type="predicted"/>
<accession>A0ABR1K7D6</accession>
<feature type="compositionally biased region" description="Basic and acidic residues" evidence="2">
    <location>
        <begin position="58"/>
        <end position="70"/>
    </location>
</feature>
<feature type="coiled-coil region" evidence="1">
    <location>
        <begin position="301"/>
        <end position="328"/>
    </location>
</feature>
<feature type="compositionally biased region" description="Polar residues" evidence="2">
    <location>
        <begin position="440"/>
        <end position="452"/>
    </location>
</feature>
<feature type="region of interest" description="Disordered" evidence="2">
    <location>
        <begin position="18"/>
        <end position="139"/>
    </location>
</feature>